<reference evidence="2 3" key="1">
    <citation type="submission" date="2016-12" db="EMBL/GenBank/DDBJ databases">
        <title>The genomes of Aspergillus section Nigri reveals drivers in fungal speciation.</title>
        <authorList>
            <consortium name="DOE Joint Genome Institute"/>
            <person name="Vesth T.C."/>
            <person name="Nybo J."/>
            <person name="Theobald S."/>
            <person name="Brandl J."/>
            <person name="Frisvad J.C."/>
            <person name="Nielsen K.F."/>
            <person name="Lyhne E.K."/>
            <person name="Kogle M.E."/>
            <person name="Kuo A."/>
            <person name="Riley R."/>
            <person name="Clum A."/>
            <person name="Nolan M."/>
            <person name="Lipzen A."/>
            <person name="Salamov A."/>
            <person name="Henrissat B."/>
            <person name="Wiebenga A."/>
            <person name="De Vries R.P."/>
            <person name="Grigoriev I.V."/>
            <person name="Mortensen U.H."/>
            <person name="Andersen M.R."/>
            <person name="Baker S.E."/>
        </authorList>
    </citation>
    <scope>NUCLEOTIDE SEQUENCE [LARGE SCALE GENOMIC DNA]</scope>
    <source>
        <strain evidence="2 3">IBT 23096</strain>
    </source>
</reference>
<feature type="signal peptide" evidence="1">
    <location>
        <begin position="1"/>
        <end position="21"/>
    </location>
</feature>
<dbReference type="VEuPathDB" id="FungiDB:P170DRAFT_25755"/>
<evidence type="ECO:0000313" key="2">
    <source>
        <dbReference type="EMBL" id="PLB54830.1"/>
    </source>
</evidence>
<accession>A0A2I2GPM6</accession>
<feature type="chain" id="PRO_5014112908" description="Secreted protein" evidence="1">
    <location>
        <begin position="22"/>
        <end position="107"/>
    </location>
</feature>
<protein>
    <recommendedName>
        <fullName evidence="4">Secreted protein</fullName>
    </recommendedName>
</protein>
<name>A0A2I2GPM6_9EURO</name>
<keyword evidence="3" id="KW-1185">Reference proteome</keyword>
<dbReference type="AlphaFoldDB" id="A0A2I2GPM6"/>
<keyword evidence="1" id="KW-0732">Signal</keyword>
<gene>
    <name evidence="2" type="ORF">P170DRAFT_25755</name>
</gene>
<dbReference type="Proteomes" id="UP000234275">
    <property type="component" value="Unassembled WGS sequence"/>
</dbReference>
<evidence type="ECO:0008006" key="4">
    <source>
        <dbReference type="Google" id="ProtNLM"/>
    </source>
</evidence>
<evidence type="ECO:0000256" key="1">
    <source>
        <dbReference type="SAM" id="SignalP"/>
    </source>
</evidence>
<comment type="caution">
    <text evidence="2">The sequence shown here is derived from an EMBL/GenBank/DDBJ whole genome shotgun (WGS) entry which is preliminary data.</text>
</comment>
<sequence>MLVVLLLAISLLFGLCSQCHPAEKQRWIQYTAFYLCKGPTSRYLVCIIGLFILEIMWRGISSSHSVGEGSKTRRNTPQYCCYGVIGKAKIMLIVLHTRTGIQICNIS</sequence>
<dbReference type="GeneID" id="36550758"/>
<evidence type="ECO:0000313" key="3">
    <source>
        <dbReference type="Proteomes" id="UP000234275"/>
    </source>
</evidence>
<dbReference type="RefSeq" id="XP_024710132.1">
    <property type="nucleotide sequence ID" value="XM_024843059.1"/>
</dbReference>
<organism evidence="2 3">
    <name type="scientific">Aspergillus steynii IBT 23096</name>
    <dbReference type="NCBI Taxonomy" id="1392250"/>
    <lineage>
        <taxon>Eukaryota</taxon>
        <taxon>Fungi</taxon>
        <taxon>Dikarya</taxon>
        <taxon>Ascomycota</taxon>
        <taxon>Pezizomycotina</taxon>
        <taxon>Eurotiomycetes</taxon>
        <taxon>Eurotiomycetidae</taxon>
        <taxon>Eurotiales</taxon>
        <taxon>Aspergillaceae</taxon>
        <taxon>Aspergillus</taxon>
        <taxon>Aspergillus subgen. Circumdati</taxon>
    </lineage>
</organism>
<dbReference type="EMBL" id="MSFO01000001">
    <property type="protein sequence ID" value="PLB54830.1"/>
    <property type="molecule type" value="Genomic_DNA"/>
</dbReference>
<proteinExistence type="predicted"/>